<dbReference type="GO" id="GO:0032259">
    <property type="term" value="P:methylation"/>
    <property type="evidence" value="ECO:0007669"/>
    <property type="project" value="UniProtKB-KW"/>
</dbReference>
<accession>A0A0F5IE78</accession>
<dbReference type="InterPro" id="IPR010719">
    <property type="entry name" value="MnmM_MeTrfase"/>
</dbReference>
<dbReference type="GO" id="GO:0008168">
    <property type="term" value="F:methyltransferase activity"/>
    <property type="evidence" value="ECO:0007669"/>
    <property type="project" value="UniProtKB-KW"/>
</dbReference>
<dbReference type="SUPFAM" id="SSF53335">
    <property type="entry name" value="S-adenosyl-L-methionine-dependent methyltransferases"/>
    <property type="match status" value="1"/>
</dbReference>
<comment type="caution">
    <text evidence="1">The sequence shown here is derived from an EMBL/GenBank/DDBJ whole genome shotgun (WGS) entry which is preliminary data.</text>
</comment>
<proteinExistence type="predicted"/>
<dbReference type="RefSeq" id="WP_040037504.1">
    <property type="nucleotide sequence ID" value="NZ_JWIQ02000053.1"/>
</dbReference>
<keyword evidence="1" id="KW-0489">Methyltransferase</keyword>
<sequence>MNIDGILPFARLLLEKVVTDGSAAIDATVGNGHDTVFLAKLTGSNGHVFGFDIQKQALENTAARLQEHGLSNRVTLFEEGHEHAAEVIPSEWHGRLSGAIFNLGYLPKGDKSIVTKPDTTIEAVTQIFSMLSPGGIIVLVIYHGHTEGAEEKEKLLHFVQSMDQTKAHVLRYEFINQANNPPFIVAIEKR</sequence>
<dbReference type="PANTHER" id="PTHR35276:SF1">
    <property type="entry name" value="TRNA (MNM(5)S(2)U34)-METHYLTRANSFERASE, CHLOROPLASTIC"/>
    <property type="match status" value="1"/>
</dbReference>
<keyword evidence="2" id="KW-1185">Reference proteome</keyword>
<dbReference type="PANTHER" id="PTHR35276">
    <property type="entry name" value="S-ADENOSYL-L-METHIONINE-DEPENDENT METHYLTRANSFERASES SUPERFAMILY PROTEIN"/>
    <property type="match status" value="1"/>
</dbReference>
<dbReference type="AlphaFoldDB" id="A0A0F5IE78"/>
<evidence type="ECO:0000313" key="1">
    <source>
        <dbReference type="EMBL" id="KKB43625.1"/>
    </source>
</evidence>
<name>A0A0F5IE78_BACTR</name>
<dbReference type="STRING" id="1221996.QY95_00017"/>
<dbReference type="Pfam" id="PF06962">
    <property type="entry name" value="rRNA_methylase"/>
    <property type="match status" value="1"/>
</dbReference>
<evidence type="ECO:0000313" key="2">
    <source>
        <dbReference type="Proteomes" id="UP000031563"/>
    </source>
</evidence>
<dbReference type="OrthoDB" id="9792989at2"/>
<dbReference type="Gene3D" id="3.40.50.150">
    <property type="entry name" value="Vaccinia Virus protein VP39"/>
    <property type="match status" value="1"/>
</dbReference>
<dbReference type="Proteomes" id="UP000031563">
    <property type="component" value="Unassembled WGS sequence"/>
</dbReference>
<gene>
    <name evidence="1" type="ORF">QY95_00017</name>
</gene>
<protein>
    <submittedName>
        <fullName evidence="1">SAM-dependent methyltransferase, MraW methylase family</fullName>
    </submittedName>
</protein>
<reference evidence="1" key="1">
    <citation type="submission" date="2015-02" db="EMBL/GenBank/DDBJ databases">
        <title>Genome Assembly of Bacillaceae bacterium MTCC 8252.</title>
        <authorList>
            <person name="Verma A."/>
            <person name="Khatri I."/>
            <person name="Mual P."/>
            <person name="Subramanian S."/>
            <person name="Krishnamurthi S."/>
        </authorList>
    </citation>
    <scope>NUCLEOTIDE SEQUENCE [LARGE SCALE GENOMIC DNA]</scope>
    <source>
        <strain evidence="1">MTCC 8252</strain>
    </source>
</reference>
<dbReference type="InterPro" id="IPR029063">
    <property type="entry name" value="SAM-dependent_MTases_sf"/>
</dbReference>
<keyword evidence="1" id="KW-0808">Transferase</keyword>
<dbReference type="EMBL" id="JWIR02000001">
    <property type="protein sequence ID" value="KKB43625.1"/>
    <property type="molecule type" value="Genomic_DNA"/>
</dbReference>
<organism evidence="1 2">
    <name type="scientific">Bacillus thermotolerans</name>
    <name type="common">Quasibacillus thermotolerans</name>
    <dbReference type="NCBI Taxonomy" id="1221996"/>
    <lineage>
        <taxon>Bacteria</taxon>
        <taxon>Bacillati</taxon>
        <taxon>Bacillota</taxon>
        <taxon>Bacilli</taxon>
        <taxon>Bacillales</taxon>
        <taxon>Bacillaceae</taxon>
        <taxon>Bacillus</taxon>
    </lineage>
</organism>